<feature type="transmembrane region" description="Helical" evidence="4">
    <location>
        <begin position="267"/>
        <end position="286"/>
    </location>
</feature>
<evidence type="ECO:0000256" key="4">
    <source>
        <dbReference type="SAM" id="Phobius"/>
    </source>
</evidence>
<dbReference type="GO" id="GO:0000155">
    <property type="term" value="F:phosphorelay sensor kinase activity"/>
    <property type="evidence" value="ECO:0007669"/>
    <property type="project" value="InterPro"/>
</dbReference>
<proteinExistence type="predicted"/>
<sequence>MMVAEFSYLAATLAYATVLVLTLFLWRGRLQGGWLLLALGLMVVWSGYLGLNSGGERLGIPGSEEPDPNQFFLEIVRDAGWVMLLWRLHASNQDVGTRNFWSSRWLWGFFPLLIVLLLGSLLQFSLGESGRFLPASLTLMSPFMLVILALILLEQWYRNIPREQRWSVKFFCVGTAVVFGYDFLLYSEALLFNRVDATLWQVRGFVCALMAPLLAVSIARNKGGDRQLHLSHRAVFFSTGLFLAGIYLLVMSMVGYYLRWFESSQGSAVRVVFIVVALSLLCLLVGSGRFRSIVAVWVSKHFLSYKYDYRVEWMKANERFSALPLDNFYYEQLIQGMADPLDSLGGILWVREGGEFVVKGWSSVKPLSNLSSREDGALLDFCQESGWVIEVPEYLAAPAHYGDLQIADRLLEGQQLWLLVPLLHQGALHGLVGLAHPRAERTLNWEDHDLLKALGSQLAALITLRDTTEQLAATHQFEAYYRFSAFVVHDIKNVVAQLSMVAKNAERHKRNPEFVDDTLETLDNAVQRMNRMLSQLKQQGVLAARAEIVNALDIARAVVQNQKDQLPKVELVIPEGPAAALKLKTERDKLVSVLGHLVQNAQEATPAEGFVRLLVDNRDGMAIFSVMDNGCGMSEQFQRERLFKPFDTTKGRAGMGIGVYETRQFVVQNQGSLEVSSAPGQGSEFRVALPAYEIHGGLEAETGKAV</sequence>
<dbReference type="NCBIfam" id="TIGR02916">
    <property type="entry name" value="PEP_his_kin"/>
    <property type="match status" value="1"/>
</dbReference>
<dbReference type="Pfam" id="PF02518">
    <property type="entry name" value="HATPase_c"/>
    <property type="match status" value="1"/>
</dbReference>
<dbReference type="SUPFAM" id="SSF47384">
    <property type="entry name" value="Homodimeric domain of signal transducing histidine kinase"/>
    <property type="match status" value="1"/>
</dbReference>
<dbReference type="InterPro" id="IPR014265">
    <property type="entry name" value="XrtA/PrsK"/>
</dbReference>
<dbReference type="InterPro" id="IPR003661">
    <property type="entry name" value="HisK_dim/P_dom"/>
</dbReference>
<feature type="transmembrane region" description="Helical" evidence="4">
    <location>
        <begin position="132"/>
        <end position="154"/>
    </location>
</feature>
<keyword evidence="4" id="KW-0472">Membrane</keyword>
<dbReference type="InterPro" id="IPR003594">
    <property type="entry name" value="HATPase_dom"/>
</dbReference>
<dbReference type="PANTHER" id="PTHR43547">
    <property type="entry name" value="TWO-COMPONENT HISTIDINE KINASE"/>
    <property type="match status" value="1"/>
</dbReference>
<evidence type="ECO:0000256" key="1">
    <source>
        <dbReference type="ARBA" id="ARBA00000085"/>
    </source>
</evidence>
<dbReference type="SUPFAM" id="SSF55874">
    <property type="entry name" value="ATPase domain of HSP90 chaperone/DNA topoisomerase II/histidine kinase"/>
    <property type="match status" value="1"/>
</dbReference>
<reference evidence="7" key="1">
    <citation type="submission" date="2016-05" db="EMBL/GenBank/DDBJ databases">
        <authorList>
            <person name="Baek K."/>
            <person name="Yang S.-J."/>
        </authorList>
    </citation>
    <scope>NUCLEOTIDE SEQUENCE [LARGE SCALE GENOMIC DNA]</scope>
    <source>
        <strain evidence="7">ST58-10</strain>
    </source>
</reference>
<dbReference type="InterPro" id="IPR004358">
    <property type="entry name" value="Sig_transdc_His_kin-like_C"/>
</dbReference>
<keyword evidence="7" id="KW-1185">Reference proteome</keyword>
<evidence type="ECO:0000313" key="6">
    <source>
        <dbReference type="EMBL" id="ANG62507.1"/>
    </source>
</evidence>
<keyword evidence="3" id="KW-0597">Phosphoprotein</keyword>
<feature type="transmembrane region" description="Helical" evidence="4">
    <location>
        <begin position="105"/>
        <end position="126"/>
    </location>
</feature>
<dbReference type="PRINTS" id="PR00344">
    <property type="entry name" value="BCTRLSENSOR"/>
</dbReference>
<feature type="transmembrane region" description="Helical" evidence="4">
    <location>
        <begin position="166"/>
        <end position="186"/>
    </location>
</feature>
<keyword evidence="4" id="KW-1133">Transmembrane helix</keyword>
<dbReference type="STRING" id="1821621.A8C75_08405"/>
<dbReference type="SUPFAM" id="SSF55781">
    <property type="entry name" value="GAF domain-like"/>
    <property type="match status" value="1"/>
</dbReference>
<feature type="transmembrane region" description="Helical" evidence="4">
    <location>
        <begin position="240"/>
        <end position="261"/>
    </location>
</feature>
<dbReference type="Gene3D" id="3.30.565.10">
    <property type="entry name" value="Histidine kinase-like ATPase, C-terminal domain"/>
    <property type="match status" value="1"/>
</dbReference>
<dbReference type="KEGG" id="mars:A8C75_08405"/>
<gene>
    <name evidence="6" type="ORF">A8C75_08405</name>
</gene>
<dbReference type="CDD" id="cd00082">
    <property type="entry name" value="HisKA"/>
    <property type="match status" value="1"/>
</dbReference>
<feature type="transmembrane region" description="Helical" evidence="4">
    <location>
        <begin position="198"/>
        <end position="219"/>
    </location>
</feature>
<evidence type="ECO:0000256" key="2">
    <source>
        <dbReference type="ARBA" id="ARBA00012438"/>
    </source>
</evidence>
<organism evidence="6 7">
    <name type="scientific">Marinobacterium aestuarii</name>
    <dbReference type="NCBI Taxonomy" id="1821621"/>
    <lineage>
        <taxon>Bacteria</taxon>
        <taxon>Pseudomonadati</taxon>
        <taxon>Pseudomonadota</taxon>
        <taxon>Gammaproteobacteria</taxon>
        <taxon>Oceanospirillales</taxon>
        <taxon>Oceanospirillaceae</taxon>
        <taxon>Marinobacterium</taxon>
    </lineage>
</organism>
<dbReference type="PROSITE" id="PS50109">
    <property type="entry name" value="HIS_KIN"/>
    <property type="match status" value="1"/>
</dbReference>
<dbReference type="AlphaFoldDB" id="A0A1A9EXC2"/>
<dbReference type="Gene3D" id="3.30.450.40">
    <property type="match status" value="1"/>
</dbReference>
<keyword evidence="4" id="KW-0812">Transmembrane</keyword>
<feature type="domain" description="Histidine kinase" evidence="5">
    <location>
        <begin position="486"/>
        <end position="693"/>
    </location>
</feature>
<name>A0A1A9EXC2_9GAMM</name>
<evidence type="ECO:0000313" key="7">
    <source>
        <dbReference type="Proteomes" id="UP000078070"/>
    </source>
</evidence>
<dbReference type="PANTHER" id="PTHR43547:SF2">
    <property type="entry name" value="HYBRID SIGNAL TRANSDUCTION HISTIDINE KINASE C"/>
    <property type="match status" value="1"/>
</dbReference>
<dbReference type="SMART" id="SM00387">
    <property type="entry name" value="HATPase_c"/>
    <property type="match status" value="1"/>
</dbReference>
<dbReference type="InterPro" id="IPR005467">
    <property type="entry name" value="His_kinase_dom"/>
</dbReference>
<feature type="transmembrane region" description="Helical" evidence="4">
    <location>
        <begin position="33"/>
        <end position="51"/>
    </location>
</feature>
<dbReference type="InterPro" id="IPR036097">
    <property type="entry name" value="HisK_dim/P_sf"/>
</dbReference>
<dbReference type="Proteomes" id="UP000078070">
    <property type="component" value="Chromosome"/>
</dbReference>
<reference evidence="6 7" key="2">
    <citation type="journal article" date="2018" name="Int. J. Syst. Evol. Microbiol.">
        <title>Marinobacterium aestuarii sp. nov., a benzene-degrading marine bacterium isolated from estuary sediment.</title>
        <authorList>
            <person name="Bae S.S."/>
            <person name="Jung J."/>
            <person name="Chung D."/>
            <person name="Baek K."/>
        </authorList>
    </citation>
    <scope>NUCLEOTIDE SEQUENCE [LARGE SCALE GENOMIC DNA]</scope>
    <source>
        <strain evidence="6 7">ST58-10</strain>
    </source>
</reference>
<dbReference type="InterPro" id="IPR036890">
    <property type="entry name" value="HATPase_C_sf"/>
</dbReference>
<evidence type="ECO:0000259" key="5">
    <source>
        <dbReference type="PROSITE" id="PS50109"/>
    </source>
</evidence>
<dbReference type="EC" id="2.7.13.3" evidence="2"/>
<comment type="catalytic activity">
    <reaction evidence="1">
        <text>ATP + protein L-histidine = ADP + protein N-phospho-L-histidine.</text>
        <dbReference type="EC" id="2.7.13.3"/>
    </reaction>
</comment>
<dbReference type="InterPro" id="IPR029016">
    <property type="entry name" value="GAF-like_dom_sf"/>
</dbReference>
<feature type="transmembrane region" description="Helical" evidence="4">
    <location>
        <begin position="6"/>
        <end position="26"/>
    </location>
</feature>
<protein>
    <recommendedName>
        <fullName evidence="2">histidine kinase</fullName>
        <ecNumber evidence="2">2.7.13.3</ecNumber>
    </recommendedName>
</protein>
<dbReference type="EMBL" id="CP015839">
    <property type="protein sequence ID" value="ANG62507.1"/>
    <property type="molecule type" value="Genomic_DNA"/>
</dbReference>
<evidence type="ECO:0000256" key="3">
    <source>
        <dbReference type="ARBA" id="ARBA00022553"/>
    </source>
</evidence>
<accession>A0A1A9EXC2</accession>